<dbReference type="GO" id="GO:0051119">
    <property type="term" value="F:sugar transmembrane transporter activity"/>
    <property type="evidence" value="ECO:0007669"/>
    <property type="project" value="InterPro"/>
</dbReference>
<reference evidence="11 12" key="1">
    <citation type="submission" date="2015-12" db="EMBL/GenBank/DDBJ databases">
        <title>The genome of Folsomia candida.</title>
        <authorList>
            <person name="Faddeeva A."/>
            <person name="Derks M.F."/>
            <person name="Anvar Y."/>
            <person name="Smit S."/>
            <person name="Van Straalen N."/>
            <person name="Roelofs D."/>
        </authorList>
    </citation>
    <scope>NUCLEOTIDE SEQUENCE [LARGE SCALE GENOMIC DNA]</scope>
    <source>
        <strain evidence="11 12">VU population</strain>
        <tissue evidence="11">Whole body</tissue>
    </source>
</reference>
<dbReference type="AlphaFoldDB" id="A0A226EKQ9"/>
<feature type="transmembrane region" description="Helical" evidence="9">
    <location>
        <begin position="401"/>
        <end position="421"/>
    </location>
</feature>
<feature type="transmembrane region" description="Helical" evidence="9">
    <location>
        <begin position="262"/>
        <end position="290"/>
    </location>
</feature>
<evidence type="ECO:0000259" key="10">
    <source>
        <dbReference type="PROSITE" id="PS50850"/>
    </source>
</evidence>
<feature type="transmembrane region" description="Helical" evidence="9">
    <location>
        <begin position="151"/>
        <end position="169"/>
    </location>
</feature>
<dbReference type="PROSITE" id="PS00217">
    <property type="entry name" value="SUGAR_TRANSPORT_2"/>
    <property type="match status" value="1"/>
</dbReference>
<dbReference type="Gene3D" id="1.20.1250.20">
    <property type="entry name" value="MFS general substrate transporter like domains"/>
    <property type="match status" value="1"/>
</dbReference>
<keyword evidence="3 9" id="KW-0812">Transmembrane</keyword>
<keyword evidence="4 9" id="KW-1133">Transmembrane helix</keyword>
<evidence type="ECO:0000256" key="1">
    <source>
        <dbReference type="ARBA" id="ARBA00004651"/>
    </source>
</evidence>
<evidence type="ECO:0000256" key="5">
    <source>
        <dbReference type="ARBA" id="ARBA00023136"/>
    </source>
</evidence>
<protein>
    <submittedName>
        <fullName evidence="11">Facilitated trehalose transporter Tret1-2</fullName>
    </submittedName>
</protein>
<feature type="transmembrane region" description="Helical" evidence="9">
    <location>
        <begin position="175"/>
        <end position="196"/>
    </location>
</feature>
<feature type="transmembrane region" description="Helical" evidence="9">
    <location>
        <begin position="64"/>
        <end position="84"/>
    </location>
</feature>
<keyword evidence="6" id="KW-0325">Glycoprotein</keyword>
<comment type="subcellular location">
    <subcellularLocation>
        <location evidence="1">Cell membrane</location>
        <topology evidence="1">Multi-pass membrane protein</topology>
    </subcellularLocation>
</comment>
<dbReference type="CDD" id="cd17358">
    <property type="entry name" value="MFS_GLUT6_8_Class3_like"/>
    <property type="match status" value="1"/>
</dbReference>
<evidence type="ECO:0000256" key="6">
    <source>
        <dbReference type="ARBA" id="ARBA00023180"/>
    </source>
</evidence>
<dbReference type="InterPro" id="IPR036259">
    <property type="entry name" value="MFS_trans_sf"/>
</dbReference>
<evidence type="ECO:0000256" key="7">
    <source>
        <dbReference type="ARBA" id="ARBA00024348"/>
    </source>
</evidence>
<dbReference type="PRINTS" id="PR00171">
    <property type="entry name" value="SUGRTRNSPORT"/>
</dbReference>
<proteinExistence type="inferred from homology"/>
<feature type="transmembrane region" description="Helical" evidence="9">
    <location>
        <begin position="329"/>
        <end position="351"/>
    </location>
</feature>
<evidence type="ECO:0000256" key="2">
    <source>
        <dbReference type="ARBA" id="ARBA00022475"/>
    </source>
</evidence>
<dbReference type="FunFam" id="1.20.1250.20:FF:000055">
    <property type="entry name" value="Facilitated trehalose transporter Tret1-2 homolog"/>
    <property type="match status" value="1"/>
</dbReference>
<keyword evidence="5 9" id="KW-0472">Membrane</keyword>
<sequence>MTGKVSTMEIGGDFVSNPIPQILATLAVATSSFSLGAIIAWTSPSIPDLERTGSLGILTLEDKSWIASLVTIGALLCGPFSGYIIEKCGRRSSLQIFAIIMTIGWCLMSTGLNVLVMCVGRFLTGFAMGGNIHITMVYLSEISEEKIRGILMSLTYIECALGILYIYVLGSFVSWFTLTVTNIVFPVISFCSLFFIPESPLHLMNKGRKKEAGDALMWLRRADSFEQIESEFRKLLEISLQPTSKNGDVIQENFSAFTRGNLGALAIVVGLMLCQQLSGVNAVVFYSLFIFDTAGTGLDPNMCSIIVGVVILVSVFINLMLIDRVGRRVLLIVSQLGMTLSLVSLGTFFYLKKENGGETPPGLSLLPLFCLISFMVTYNFGAGPVPWIMMGELLPIQIKRFGCAFATSLNWVLAFIVTKYFENLVVLLDIHMCYFLFGGFCFIGLIFCIMWVPETRGKSLEAIQMLYFPK</sequence>
<comment type="caution">
    <text evidence="11">The sequence shown here is derived from an EMBL/GenBank/DDBJ whole genome shotgun (WGS) entry which is preliminary data.</text>
</comment>
<feature type="transmembrane region" description="Helical" evidence="9">
    <location>
        <begin position="433"/>
        <end position="452"/>
    </location>
</feature>
<evidence type="ECO:0000256" key="8">
    <source>
        <dbReference type="RuleBase" id="RU003346"/>
    </source>
</evidence>
<evidence type="ECO:0000256" key="4">
    <source>
        <dbReference type="ARBA" id="ARBA00022989"/>
    </source>
</evidence>
<dbReference type="EMBL" id="LNIX01000003">
    <property type="protein sequence ID" value="OXA58039.1"/>
    <property type="molecule type" value="Genomic_DNA"/>
</dbReference>
<dbReference type="OMA" id="RRIQWRF"/>
<dbReference type="SUPFAM" id="SSF103473">
    <property type="entry name" value="MFS general substrate transporter"/>
    <property type="match status" value="1"/>
</dbReference>
<dbReference type="GO" id="GO:0005886">
    <property type="term" value="C:plasma membrane"/>
    <property type="evidence" value="ECO:0007669"/>
    <property type="project" value="UniProtKB-SubCell"/>
</dbReference>
<evidence type="ECO:0000313" key="12">
    <source>
        <dbReference type="Proteomes" id="UP000198287"/>
    </source>
</evidence>
<evidence type="ECO:0000313" key="11">
    <source>
        <dbReference type="EMBL" id="OXA58039.1"/>
    </source>
</evidence>
<dbReference type="InterPro" id="IPR020846">
    <property type="entry name" value="MFS_dom"/>
</dbReference>
<accession>A0A226EKQ9</accession>
<keyword evidence="8" id="KW-0813">Transport</keyword>
<keyword evidence="2" id="KW-1003">Cell membrane</keyword>
<dbReference type="PROSITE" id="PS50850">
    <property type="entry name" value="MFS"/>
    <property type="match status" value="1"/>
</dbReference>
<gene>
    <name evidence="11" type="ORF">Fcan01_07482</name>
</gene>
<dbReference type="NCBIfam" id="TIGR00879">
    <property type="entry name" value="SP"/>
    <property type="match status" value="1"/>
</dbReference>
<dbReference type="OrthoDB" id="6612291at2759"/>
<feature type="domain" description="Major facilitator superfamily (MFS) profile" evidence="10">
    <location>
        <begin position="20"/>
        <end position="456"/>
    </location>
</feature>
<keyword evidence="12" id="KW-1185">Reference proteome</keyword>
<feature type="transmembrane region" description="Helical" evidence="9">
    <location>
        <begin position="21"/>
        <end position="44"/>
    </location>
</feature>
<dbReference type="PANTHER" id="PTHR48021:SF1">
    <property type="entry name" value="GH07001P-RELATED"/>
    <property type="match status" value="1"/>
</dbReference>
<comment type="similarity">
    <text evidence="7">Belongs to the major facilitator superfamily. Sugar transporter (TC 2.A.1.1) family. Trehalose transporter subfamily.</text>
</comment>
<dbReference type="InterPro" id="IPR050549">
    <property type="entry name" value="MFS_Trehalose_Transporter"/>
</dbReference>
<dbReference type="PANTHER" id="PTHR48021">
    <property type="match status" value="1"/>
</dbReference>
<dbReference type="InterPro" id="IPR005829">
    <property type="entry name" value="Sugar_transporter_CS"/>
</dbReference>
<dbReference type="InterPro" id="IPR003663">
    <property type="entry name" value="Sugar/inositol_transpt"/>
</dbReference>
<evidence type="ECO:0000256" key="3">
    <source>
        <dbReference type="ARBA" id="ARBA00022692"/>
    </source>
</evidence>
<feature type="transmembrane region" description="Helical" evidence="9">
    <location>
        <begin position="363"/>
        <end position="389"/>
    </location>
</feature>
<dbReference type="Proteomes" id="UP000198287">
    <property type="component" value="Unassembled WGS sequence"/>
</dbReference>
<name>A0A226EKQ9_FOLCA</name>
<dbReference type="Pfam" id="PF00083">
    <property type="entry name" value="Sugar_tr"/>
    <property type="match status" value="1"/>
</dbReference>
<feature type="transmembrane region" description="Helical" evidence="9">
    <location>
        <begin position="302"/>
        <end position="322"/>
    </location>
</feature>
<dbReference type="InterPro" id="IPR005828">
    <property type="entry name" value="MFS_sugar_transport-like"/>
</dbReference>
<feature type="transmembrane region" description="Helical" evidence="9">
    <location>
        <begin position="122"/>
        <end position="139"/>
    </location>
</feature>
<organism evidence="11 12">
    <name type="scientific">Folsomia candida</name>
    <name type="common">Springtail</name>
    <dbReference type="NCBI Taxonomy" id="158441"/>
    <lineage>
        <taxon>Eukaryota</taxon>
        <taxon>Metazoa</taxon>
        <taxon>Ecdysozoa</taxon>
        <taxon>Arthropoda</taxon>
        <taxon>Hexapoda</taxon>
        <taxon>Collembola</taxon>
        <taxon>Entomobryomorpha</taxon>
        <taxon>Isotomoidea</taxon>
        <taxon>Isotomidae</taxon>
        <taxon>Proisotominae</taxon>
        <taxon>Folsomia</taxon>
    </lineage>
</organism>
<feature type="transmembrane region" description="Helical" evidence="9">
    <location>
        <begin position="96"/>
        <end position="116"/>
    </location>
</feature>
<dbReference type="InterPro" id="IPR044775">
    <property type="entry name" value="MFS_ERD6/Tret1-like"/>
</dbReference>
<evidence type="ECO:0000256" key="9">
    <source>
        <dbReference type="SAM" id="Phobius"/>
    </source>
</evidence>